<evidence type="ECO:0000313" key="3">
    <source>
        <dbReference type="Proteomes" id="UP000824782"/>
    </source>
</evidence>
<accession>A0AAV7C456</accession>
<name>A0AAV7C456_ENGPU</name>
<reference evidence="2" key="1">
    <citation type="thesis" date="2020" institute="ProQuest LLC" country="789 East Eisenhower Parkway, Ann Arbor, MI, USA">
        <title>Comparative Genomics and Chromosome Evolution.</title>
        <authorList>
            <person name="Mudd A.B."/>
        </authorList>
    </citation>
    <scope>NUCLEOTIDE SEQUENCE</scope>
    <source>
        <strain evidence="2">237g6f4</strain>
        <tissue evidence="2">Blood</tissue>
    </source>
</reference>
<organism evidence="2 3">
    <name type="scientific">Engystomops pustulosus</name>
    <name type="common">Tungara frog</name>
    <name type="synonym">Physalaemus pustulosus</name>
    <dbReference type="NCBI Taxonomy" id="76066"/>
    <lineage>
        <taxon>Eukaryota</taxon>
        <taxon>Metazoa</taxon>
        <taxon>Chordata</taxon>
        <taxon>Craniata</taxon>
        <taxon>Vertebrata</taxon>
        <taxon>Euteleostomi</taxon>
        <taxon>Amphibia</taxon>
        <taxon>Batrachia</taxon>
        <taxon>Anura</taxon>
        <taxon>Neobatrachia</taxon>
        <taxon>Hyloidea</taxon>
        <taxon>Leptodactylidae</taxon>
        <taxon>Leiuperinae</taxon>
        <taxon>Engystomops</taxon>
    </lineage>
</organism>
<gene>
    <name evidence="2" type="ORF">GDO81_011031</name>
</gene>
<evidence type="ECO:0000256" key="1">
    <source>
        <dbReference type="SAM" id="Phobius"/>
    </source>
</evidence>
<protein>
    <submittedName>
        <fullName evidence="2">Uncharacterized protein</fullName>
    </submittedName>
</protein>
<comment type="caution">
    <text evidence="2">The sequence shown here is derived from an EMBL/GenBank/DDBJ whole genome shotgun (WGS) entry which is preliminary data.</text>
</comment>
<keyword evidence="1" id="KW-0812">Transmembrane</keyword>
<keyword evidence="1" id="KW-0472">Membrane</keyword>
<dbReference type="EMBL" id="WNYA01000004">
    <property type="protein sequence ID" value="KAG8579731.1"/>
    <property type="molecule type" value="Genomic_DNA"/>
</dbReference>
<keyword evidence="1" id="KW-1133">Transmembrane helix</keyword>
<feature type="transmembrane region" description="Helical" evidence="1">
    <location>
        <begin position="61"/>
        <end position="79"/>
    </location>
</feature>
<dbReference type="Proteomes" id="UP000824782">
    <property type="component" value="Unassembled WGS sequence"/>
</dbReference>
<proteinExistence type="predicted"/>
<keyword evidence="3" id="KW-1185">Reference proteome</keyword>
<dbReference type="AlphaFoldDB" id="A0AAV7C456"/>
<evidence type="ECO:0000313" key="2">
    <source>
        <dbReference type="EMBL" id="KAG8579731.1"/>
    </source>
</evidence>
<sequence length="95" mass="11206">MSRFWINVTLKLKRYLDRWGAPLSNLESHETLNFNKDTAKISGFSIMGRARVNGLRSSTCLPELLFSLFLLFLLYYHFFRAKLSEKKKKKCHYGI</sequence>